<dbReference type="EMBL" id="LR796256">
    <property type="protein sequence ID" value="CAB4132089.1"/>
    <property type="molecule type" value="Genomic_DNA"/>
</dbReference>
<reference evidence="2" key="1">
    <citation type="submission" date="2020-04" db="EMBL/GenBank/DDBJ databases">
        <authorList>
            <person name="Chiriac C."/>
            <person name="Salcher M."/>
            <person name="Ghai R."/>
            <person name="Kavagutti S V."/>
        </authorList>
    </citation>
    <scope>NUCLEOTIDE SEQUENCE</scope>
</reference>
<keyword evidence="1" id="KW-0472">Membrane</keyword>
<protein>
    <submittedName>
        <fullName evidence="2">Uncharacterized protein</fullName>
    </submittedName>
</protein>
<accession>A0A6J5LKD8</accession>
<evidence type="ECO:0000313" key="2">
    <source>
        <dbReference type="EMBL" id="CAB4132089.1"/>
    </source>
</evidence>
<gene>
    <name evidence="2" type="ORF">UFOVP138_40</name>
</gene>
<sequence>MWKDPKIQLAAVSFLVFFLTWGLLSLIFKIDATNPFLAFIASATTTAWNLIMVFIKPDGGIDTPKESAPPEEEK</sequence>
<organism evidence="2">
    <name type="scientific">uncultured Caudovirales phage</name>
    <dbReference type="NCBI Taxonomy" id="2100421"/>
    <lineage>
        <taxon>Viruses</taxon>
        <taxon>Duplodnaviria</taxon>
        <taxon>Heunggongvirae</taxon>
        <taxon>Uroviricota</taxon>
        <taxon>Caudoviricetes</taxon>
        <taxon>Peduoviridae</taxon>
        <taxon>Maltschvirus</taxon>
        <taxon>Maltschvirus maltsch</taxon>
    </lineage>
</organism>
<feature type="transmembrane region" description="Helical" evidence="1">
    <location>
        <begin position="36"/>
        <end position="55"/>
    </location>
</feature>
<name>A0A6J5LKD8_9CAUD</name>
<keyword evidence="1" id="KW-0812">Transmembrane</keyword>
<proteinExistence type="predicted"/>
<feature type="transmembrane region" description="Helical" evidence="1">
    <location>
        <begin position="7"/>
        <end position="30"/>
    </location>
</feature>
<evidence type="ECO:0000256" key="1">
    <source>
        <dbReference type="SAM" id="Phobius"/>
    </source>
</evidence>
<keyword evidence="1" id="KW-1133">Transmembrane helix</keyword>